<dbReference type="SUPFAM" id="SSF57603">
    <property type="entry name" value="FnI-like domain"/>
    <property type="match status" value="2"/>
</dbReference>
<evidence type="ECO:0000256" key="4">
    <source>
        <dbReference type="ARBA" id="ARBA00023157"/>
    </source>
</evidence>
<accession>A0A914ZGF4</accession>
<dbReference type="Gene3D" id="6.20.200.20">
    <property type="match status" value="2"/>
</dbReference>
<dbReference type="Pfam" id="PF12947">
    <property type="entry name" value="EGF_3"/>
    <property type="match status" value="1"/>
</dbReference>
<dbReference type="Gene3D" id="2.60.120.200">
    <property type="match status" value="1"/>
</dbReference>
<dbReference type="InterPro" id="IPR013320">
    <property type="entry name" value="ConA-like_dom_sf"/>
</dbReference>
<dbReference type="InterPro" id="IPR001881">
    <property type="entry name" value="EGF-like_Ca-bd_dom"/>
</dbReference>
<feature type="domain" description="EGF-like" evidence="8">
    <location>
        <begin position="387"/>
        <end position="426"/>
    </location>
</feature>
<dbReference type="CDD" id="cd00054">
    <property type="entry name" value="EGF_CA"/>
    <property type="match status" value="1"/>
</dbReference>
<dbReference type="SUPFAM" id="SSF49899">
    <property type="entry name" value="Concanavalin A-like lectins/glucanases"/>
    <property type="match status" value="1"/>
</dbReference>
<evidence type="ECO:0000313" key="11">
    <source>
        <dbReference type="WBParaSite" id="PgB02X_g194_t01"/>
    </source>
</evidence>
<dbReference type="InterPro" id="IPR000152">
    <property type="entry name" value="EGF-type_Asp/Asn_hydroxyl_site"/>
</dbReference>
<dbReference type="PANTHER" id="PTHR24042:SF5">
    <property type="entry name" value="EGF-LIKE CALCIUM-BINDING DOMAIN-CONTAINING PROTEIN"/>
    <property type="match status" value="1"/>
</dbReference>
<keyword evidence="5" id="KW-0325">Glycoprotein</keyword>
<dbReference type="Gene3D" id="2.10.25.10">
    <property type="entry name" value="Laminin"/>
    <property type="match status" value="2"/>
</dbReference>
<dbReference type="AlphaFoldDB" id="A0A914ZGF4"/>
<dbReference type="InterPro" id="IPR018097">
    <property type="entry name" value="EGF_Ca-bd_CS"/>
</dbReference>
<feature type="domain" description="VWFC" evidence="9">
    <location>
        <begin position="266"/>
        <end position="325"/>
    </location>
</feature>
<dbReference type="PROSITE" id="PS01186">
    <property type="entry name" value="EGF_2"/>
    <property type="match status" value="2"/>
</dbReference>
<feature type="signal peptide" evidence="7">
    <location>
        <begin position="1"/>
        <end position="17"/>
    </location>
</feature>
<evidence type="ECO:0000259" key="8">
    <source>
        <dbReference type="PROSITE" id="PS50026"/>
    </source>
</evidence>
<feature type="domain" description="EGF-like" evidence="8">
    <location>
        <begin position="427"/>
        <end position="474"/>
    </location>
</feature>
<dbReference type="SMART" id="SM00214">
    <property type="entry name" value="VWC"/>
    <property type="match status" value="2"/>
</dbReference>
<reference evidence="11" key="1">
    <citation type="submission" date="2022-11" db="UniProtKB">
        <authorList>
            <consortium name="WormBaseParasite"/>
        </authorList>
    </citation>
    <scope>IDENTIFICATION</scope>
</reference>
<dbReference type="SMART" id="SM00210">
    <property type="entry name" value="TSPN"/>
    <property type="match status" value="1"/>
</dbReference>
<dbReference type="SUPFAM" id="SSF57196">
    <property type="entry name" value="EGF/Laminin"/>
    <property type="match status" value="2"/>
</dbReference>
<dbReference type="Pfam" id="PF07645">
    <property type="entry name" value="EGF_CA"/>
    <property type="match status" value="1"/>
</dbReference>
<dbReference type="InterPro" id="IPR051586">
    <property type="entry name" value="PKC-binding_NELL"/>
</dbReference>
<evidence type="ECO:0000256" key="7">
    <source>
        <dbReference type="SAM" id="SignalP"/>
    </source>
</evidence>
<keyword evidence="4" id="KW-1015">Disulfide bond</keyword>
<dbReference type="Proteomes" id="UP000887569">
    <property type="component" value="Unplaced"/>
</dbReference>
<dbReference type="SMART" id="SM00179">
    <property type="entry name" value="EGF_CA"/>
    <property type="match status" value="2"/>
</dbReference>
<evidence type="ECO:0000256" key="3">
    <source>
        <dbReference type="ARBA" id="ARBA00022737"/>
    </source>
</evidence>
<keyword evidence="2 7" id="KW-0732">Signal</keyword>
<feature type="chain" id="PRO_5037458769" evidence="7">
    <location>
        <begin position="18"/>
        <end position="479"/>
    </location>
</feature>
<evidence type="ECO:0000313" key="10">
    <source>
        <dbReference type="Proteomes" id="UP000887569"/>
    </source>
</evidence>
<dbReference type="PROSITE" id="PS50026">
    <property type="entry name" value="EGF_3"/>
    <property type="match status" value="2"/>
</dbReference>
<dbReference type="Pfam" id="PF23334">
    <property type="entry name" value="VWC2L_2nd"/>
    <property type="match status" value="2"/>
</dbReference>
<dbReference type="WBParaSite" id="PgB02X_g194_t01">
    <property type="protein sequence ID" value="PgB02X_g194_t01"/>
    <property type="gene ID" value="PgB02X_g194"/>
</dbReference>
<dbReference type="SMART" id="SM00181">
    <property type="entry name" value="EGF"/>
    <property type="match status" value="2"/>
</dbReference>
<dbReference type="InterPro" id="IPR001007">
    <property type="entry name" value="VWF_dom"/>
</dbReference>
<keyword evidence="3" id="KW-0677">Repeat</keyword>
<feature type="domain" description="VWFC" evidence="9">
    <location>
        <begin position="326"/>
        <end position="386"/>
    </location>
</feature>
<dbReference type="InterPro" id="IPR000742">
    <property type="entry name" value="EGF"/>
</dbReference>
<organism evidence="10 11">
    <name type="scientific">Parascaris univalens</name>
    <name type="common">Nematode worm</name>
    <dbReference type="NCBI Taxonomy" id="6257"/>
    <lineage>
        <taxon>Eukaryota</taxon>
        <taxon>Metazoa</taxon>
        <taxon>Ecdysozoa</taxon>
        <taxon>Nematoda</taxon>
        <taxon>Chromadorea</taxon>
        <taxon>Rhabditida</taxon>
        <taxon>Spirurina</taxon>
        <taxon>Ascaridomorpha</taxon>
        <taxon>Ascaridoidea</taxon>
        <taxon>Ascarididae</taxon>
        <taxon>Parascaris</taxon>
    </lineage>
</organism>
<dbReference type="GO" id="GO:0008201">
    <property type="term" value="F:heparin binding"/>
    <property type="evidence" value="ECO:0007669"/>
    <property type="project" value="TreeGrafter"/>
</dbReference>
<name>A0A914ZGF4_PARUN</name>
<dbReference type="GO" id="GO:0005615">
    <property type="term" value="C:extracellular space"/>
    <property type="evidence" value="ECO:0007669"/>
    <property type="project" value="TreeGrafter"/>
</dbReference>
<protein>
    <submittedName>
        <fullName evidence="11">VWFC domain-containing protein</fullName>
    </submittedName>
</protein>
<dbReference type="PROSITE" id="PS50184">
    <property type="entry name" value="VWFC_2"/>
    <property type="match status" value="2"/>
</dbReference>
<evidence type="ECO:0000256" key="6">
    <source>
        <dbReference type="PROSITE-ProRule" id="PRU00076"/>
    </source>
</evidence>
<dbReference type="InterPro" id="IPR048287">
    <property type="entry name" value="TSPN-like_N"/>
</dbReference>
<dbReference type="InterPro" id="IPR049883">
    <property type="entry name" value="NOTCH1_EGF-like"/>
</dbReference>
<evidence type="ECO:0000256" key="5">
    <source>
        <dbReference type="ARBA" id="ARBA00023180"/>
    </source>
</evidence>
<keyword evidence="10" id="KW-1185">Reference proteome</keyword>
<dbReference type="CDD" id="cd00053">
    <property type="entry name" value="EGF"/>
    <property type="match status" value="1"/>
</dbReference>
<dbReference type="PROSITE" id="PS00010">
    <property type="entry name" value="ASX_HYDROXYL"/>
    <property type="match status" value="1"/>
</dbReference>
<sequence>KAILWSLITLLQNGVLPYNTQQFHMQLPHAQAQAVWQLFVERNVGIELEVFQQKQSHMALFSVFSDGSHRELLFSIESSARTNQLFLKFRTQKGSIKTYTLSAPLSDGKWHRIIFALSGDQIQLSENCHQLVSKLDFDLHFQQEPHLHMFIGEKNHHRKQSQGHMREFSADAGNPTFEKCPSLDLTLASPVVTSVEETSTTTQLPLLYAQTTFASELAERKDSLRDQTAFNQILEHIAFVEDQVKHWGAVIRSYDLRLKTVELHQRGCQIDGRIISFGQKQQNLLNCTECQCSSSGEVFCAAIGCPHLMCEHPIKRFGQCCPECGKECLYNGEYYPNGHEFWPKTCVRCTCQDGRMECQFHQTHECQKLDCYHQETPPNQCCPVCAGEDFCEQKNPCHENAECSNSKYGPKCTCKPGFFGNGTLCYDIDECLWDESAREQLGGCKTGTVCINLPGSFKCDCLPGFRKLDDRNCLDVIRV</sequence>
<dbReference type="InterPro" id="IPR024731">
    <property type="entry name" value="NELL2-like_EGF"/>
</dbReference>
<keyword evidence="1 6" id="KW-0245">EGF-like domain</keyword>
<proteinExistence type="predicted"/>
<comment type="caution">
    <text evidence="6">Lacks conserved residue(s) required for the propagation of feature annotation.</text>
</comment>
<evidence type="ECO:0000256" key="2">
    <source>
        <dbReference type="ARBA" id="ARBA00022729"/>
    </source>
</evidence>
<evidence type="ECO:0000256" key="1">
    <source>
        <dbReference type="ARBA" id="ARBA00022536"/>
    </source>
</evidence>
<dbReference type="PROSITE" id="PS01187">
    <property type="entry name" value="EGF_CA"/>
    <property type="match status" value="1"/>
</dbReference>
<evidence type="ECO:0000259" key="9">
    <source>
        <dbReference type="PROSITE" id="PS50184"/>
    </source>
</evidence>
<dbReference type="PANTHER" id="PTHR24042">
    <property type="entry name" value="NEL HOMOLOG"/>
    <property type="match status" value="1"/>
</dbReference>
<dbReference type="GO" id="GO:0005509">
    <property type="term" value="F:calcium ion binding"/>
    <property type="evidence" value="ECO:0007669"/>
    <property type="project" value="InterPro"/>
</dbReference>